<keyword evidence="2" id="KW-0732">Signal</keyword>
<evidence type="ECO:0000256" key="1">
    <source>
        <dbReference type="SAM" id="Phobius"/>
    </source>
</evidence>
<proteinExistence type="predicted"/>
<feature type="transmembrane region" description="Helical" evidence="1">
    <location>
        <begin position="50"/>
        <end position="70"/>
    </location>
</feature>
<feature type="signal peptide" evidence="2">
    <location>
        <begin position="1"/>
        <end position="24"/>
    </location>
</feature>
<protein>
    <recommendedName>
        <fullName evidence="5">LPXTG-motif cell wall anchor domain-containing protein</fullName>
    </recommendedName>
</protein>
<comment type="caution">
    <text evidence="3">The sequence shown here is derived from an EMBL/GenBank/DDBJ whole genome shotgun (WGS) entry which is preliminary data.</text>
</comment>
<sequence>MKKAMLLVLLVFSLTTLNLSVSNAQCAMCSINAEQGVEHGNSQTKGINAGVLSLLAAPFLLMGGIGFLWYRKYKEPHTNSPL</sequence>
<organism evidence="3 4">
    <name type="scientific">Pedobacter quisquiliarum</name>
    <dbReference type="NCBI Taxonomy" id="1834438"/>
    <lineage>
        <taxon>Bacteria</taxon>
        <taxon>Pseudomonadati</taxon>
        <taxon>Bacteroidota</taxon>
        <taxon>Sphingobacteriia</taxon>
        <taxon>Sphingobacteriales</taxon>
        <taxon>Sphingobacteriaceae</taxon>
        <taxon>Pedobacter</taxon>
    </lineage>
</organism>
<evidence type="ECO:0000313" key="4">
    <source>
        <dbReference type="Proteomes" id="UP000651668"/>
    </source>
</evidence>
<keyword evidence="4" id="KW-1185">Reference proteome</keyword>
<accession>A0A916XHW0</accession>
<evidence type="ECO:0000256" key="2">
    <source>
        <dbReference type="SAM" id="SignalP"/>
    </source>
</evidence>
<gene>
    <name evidence="3" type="ORF">GCM10011387_28030</name>
</gene>
<evidence type="ECO:0008006" key="5">
    <source>
        <dbReference type="Google" id="ProtNLM"/>
    </source>
</evidence>
<dbReference type="EMBL" id="BMIL01000010">
    <property type="protein sequence ID" value="GGC72906.1"/>
    <property type="molecule type" value="Genomic_DNA"/>
</dbReference>
<keyword evidence="1" id="KW-1133">Transmembrane helix</keyword>
<reference evidence="3" key="1">
    <citation type="journal article" date="2014" name="Int. J. Syst. Evol. Microbiol.">
        <title>Complete genome sequence of Corynebacterium casei LMG S-19264T (=DSM 44701T), isolated from a smear-ripened cheese.</title>
        <authorList>
            <consortium name="US DOE Joint Genome Institute (JGI-PGF)"/>
            <person name="Walter F."/>
            <person name="Albersmeier A."/>
            <person name="Kalinowski J."/>
            <person name="Ruckert C."/>
        </authorList>
    </citation>
    <scope>NUCLEOTIDE SEQUENCE</scope>
    <source>
        <strain evidence="3">CGMCC 1.15343</strain>
    </source>
</reference>
<dbReference type="AlphaFoldDB" id="A0A916XHW0"/>
<evidence type="ECO:0000313" key="3">
    <source>
        <dbReference type="EMBL" id="GGC72906.1"/>
    </source>
</evidence>
<keyword evidence="1" id="KW-0812">Transmembrane</keyword>
<name>A0A916XHW0_9SPHI</name>
<feature type="chain" id="PRO_5037586736" description="LPXTG-motif cell wall anchor domain-containing protein" evidence="2">
    <location>
        <begin position="25"/>
        <end position="82"/>
    </location>
</feature>
<dbReference type="Proteomes" id="UP000651668">
    <property type="component" value="Unassembled WGS sequence"/>
</dbReference>
<keyword evidence="1" id="KW-0472">Membrane</keyword>
<reference evidence="3" key="2">
    <citation type="submission" date="2020-09" db="EMBL/GenBank/DDBJ databases">
        <authorList>
            <person name="Sun Q."/>
            <person name="Zhou Y."/>
        </authorList>
    </citation>
    <scope>NUCLEOTIDE SEQUENCE</scope>
    <source>
        <strain evidence="3">CGMCC 1.15343</strain>
    </source>
</reference>